<dbReference type="PRINTS" id="PR00178">
    <property type="entry name" value="FATTYACIDBP"/>
</dbReference>
<dbReference type="Proteomes" id="UP000694419">
    <property type="component" value="Unplaced"/>
</dbReference>
<feature type="domain" description="Lipocalin/cytosolic fatty-acid binding" evidence="3">
    <location>
        <begin position="33"/>
        <end position="141"/>
    </location>
</feature>
<dbReference type="Gene3D" id="2.40.128.20">
    <property type="match status" value="1"/>
</dbReference>
<evidence type="ECO:0000256" key="1">
    <source>
        <dbReference type="ARBA" id="ARBA00008390"/>
    </source>
</evidence>
<sequence>MERPHAWVLHTWVSVGVWECVAWGVGGFFMCDPVGVGFATRQMAGLTKPTTIIEVEGDKVTVKTQSTFKNTEISFKLGEEFDETTADDRHVKSVVTLDGGKLIHVQKWEGKETSLVRELKDGKLVLTLTMGNVVSTRTYEKAT</sequence>
<dbReference type="Pfam" id="PF00061">
    <property type="entry name" value="Lipocalin"/>
    <property type="match status" value="1"/>
</dbReference>
<protein>
    <submittedName>
        <fullName evidence="4">Fatty acid binding protein 3</fullName>
    </submittedName>
</protein>
<dbReference type="SUPFAM" id="SSF50814">
    <property type="entry name" value="Lipocalins"/>
    <property type="match status" value="1"/>
</dbReference>
<dbReference type="AlphaFoldDB" id="A0A8C3JBF5"/>
<proteinExistence type="inferred from homology"/>
<dbReference type="InterPro" id="IPR000463">
    <property type="entry name" value="Fatty_acid-bd"/>
</dbReference>
<organism evidence="4 5">
    <name type="scientific">Calidris pygmaea</name>
    <name type="common">Spoon-billed sandpiper</name>
    <dbReference type="NCBI Taxonomy" id="425635"/>
    <lineage>
        <taxon>Eukaryota</taxon>
        <taxon>Metazoa</taxon>
        <taxon>Chordata</taxon>
        <taxon>Craniata</taxon>
        <taxon>Vertebrata</taxon>
        <taxon>Euteleostomi</taxon>
        <taxon>Archelosauria</taxon>
        <taxon>Archosauria</taxon>
        <taxon>Dinosauria</taxon>
        <taxon>Saurischia</taxon>
        <taxon>Theropoda</taxon>
        <taxon>Coelurosauria</taxon>
        <taxon>Aves</taxon>
        <taxon>Neognathae</taxon>
        <taxon>Neoaves</taxon>
        <taxon>Charadriiformes</taxon>
        <taxon>Scolopacidae</taxon>
        <taxon>Calidris</taxon>
    </lineage>
</organism>
<comment type="subunit">
    <text evidence="2">Monomer.</text>
</comment>
<dbReference type="GO" id="GO:0008289">
    <property type="term" value="F:lipid binding"/>
    <property type="evidence" value="ECO:0007669"/>
    <property type="project" value="InterPro"/>
</dbReference>
<name>A0A8C3JBF5_9CHAR</name>
<reference evidence="4" key="1">
    <citation type="submission" date="2025-08" db="UniProtKB">
        <authorList>
            <consortium name="Ensembl"/>
        </authorList>
    </citation>
    <scope>IDENTIFICATION</scope>
</reference>
<dbReference type="InterPro" id="IPR031259">
    <property type="entry name" value="ILBP"/>
</dbReference>
<dbReference type="FunFam" id="2.40.128.20:FF:000001">
    <property type="entry name" value="Fatty acid-binding protein, adipocyte"/>
    <property type="match status" value="1"/>
</dbReference>
<accession>A0A8C3JBF5</accession>
<evidence type="ECO:0000313" key="5">
    <source>
        <dbReference type="Proteomes" id="UP000694419"/>
    </source>
</evidence>
<dbReference type="InterPro" id="IPR012674">
    <property type="entry name" value="Calycin"/>
</dbReference>
<comment type="similarity">
    <text evidence="1">Belongs to the calycin superfamily. Fatty-acid binding protein (FABP) family.</text>
</comment>
<dbReference type="InterPro" id="IPR000566">
    <property type="entry name" value="Lipocln_cytosolic_FA-bd_dom"/>
</dbReference>
<evidence type="ECO:0000313" key="4">
    <source>
        <dbReference type="Ensembl" id="ENSCPGP00000003232.1"/>
    </source>
</evidence>
<dbReference type="PANTHER" id="PTHR11955">
    <property type="entry name" value="FATTY ACID BINDING PROTEIN"/>
    <property type="match status" value="1"/>
</dbReference>
<evidence type="ECO:0000259" key="3">
    <source>
        <dbReference type="Pfam" id="PF00061"/>
    </source>
</evidence>
<keyword evidence="5" id="KW-1185">Reference proteome</keyword>
<dbReference type="Ensembl" id="ENSCPGT00000003550.1">
    <property type="protein sequence ID" value="ENSCPGP00000003232.1"/>
    <property type="gene ID" value="ENSCPGG00000002375.1"/>
</dbReference>
<evidence type="ECO:0000256" key="2">
    <source>
        <dbReference type="ARBA" id="ARBA00011245"/>
    </source>
</evidence>
<reference evidence="4" key="2">
    <citation type="submission" date="2025-09" db="UniProtKB">
        <authorList>
            <consortium name="Ensembl"/>
        </authorList>
    </citation>
    <scope>IDENTIFICATION</scope>
</reference>